<dbReference type="Proteomes" id="UP000298653">
    <property type="component" value="Chromosome"/>
</dbReference>
<dbReference type="InterPro" id="IPR013785">
    <property type="entry name" value="Aldolase_TIM"/>
</dbReference>
<organism evidence="4 5">
    <name type="scientific">Anaerostipes rhamnosivorans</name>
    <dbReference type="NCBI Taxonomy" id="1229621"/>
    <lineage>
        <taxon>Bacteria</taxon>
        <taxon>Bacillati</taxon>
        <taxon>Bacillota</taxon>
        <taxon>Clostridia</taxon>
        <taxon>Lachnospirales</taxon>
        <taxon>Lachnospiraceae</taxon>
        <taxon>Anaerostipes</taxon>
    </lineage>
</organism>
<dbReference type="GO" id="GO:0005737">
    <property type="term" value="C:cytoplasm"/>
    <property type="evidence" value="ECO:0007669"/>
    <property type="project" value="TreeGrafter"/>
</dbReference>
<dbReference type="Pfam" id="PF02581">
    <property type="entry name" value="TMP-TENI"/>
    <property type="match status" value="1"/>
</dbReference>
<evidence type="ECO:0000259" key="3">
    <source>
        <dbReference type="Pfam" id="PF02581"/>
    </source>
</evidence>
<dbReference type="PANTHER" id="PTHR20857">
    <property type="entry name" value="THIAMINE-PHOSPHATE PYROPHOSPHORYLASE"/>
    <property type="match status" value="1"/>
</dbReference>
<proteinExistence type="predicted"/>
<dbReference type="PANTHER" id="PTHR20857:SF15">
    <property type="entry name" value="THIAMINE-PHOSPHATE SYNTHASE"/>
    <property type="match status" value="1"/>
</dbReference>
<dbReference type="SUPFAM" id="SSF51391">
    <property type="entry name" value="Thiamin phosphate synthase"/>
    <property type="match status" value="1"/>
</dbReference>
<keyword evidence="2" id="KW-0784">Thiamine biosynthesis</keyword>
<dbReference type="InterPro" id="IPR022998">
    <property type="entry name" value="ThiamineP_synth_TenI"/>
</dbReference>
<dbReference type="KEGG" id="arf:AR1Y2_1227"/>
<evidence type="ECO:0000313" key="4">
    <source>
        <dbReference type="EMBL" id="QCP34681.1"/>
    </source>
</evidence>
<accession>A0A4P8ID76</accession>
<dbReference type="InterPro" id="IPR036206">
    <property type="entry name" value="ThiamineP_synth_sf"/>
</dbReference>
<dbReference type="GO" id="GO:0009228">
    <property type="term" value="P:thiamine biosynthetic process"/>
    <property type="evidence" value="ECO:0007669"/>
    <property type="project" value="UniProtKB-KW"/>
</dbReference>
<keyword evidence="5" id="KW-1185">Reference proteome</keyword>
<dbReference type="Gene3D" id="3.20.20.70">
    <property type="entry name" value="Aldolase class I"/>
    <property type="match status" value="1"/>
</dbReference>
<feature type="domain" description="Thiamine phosphate synthase/TenI" evidence="3">
    <location>
        <begin position="7"/>
        <end position="181"/>
    </location>
</feature>
<keyword evidence="4" id="KW-0808">Transferase</keyword>
<gene>
    <name evidence="4" type="ORF">AR1Y2_1227</name>
</gene>
<reference evidence="4 5" key="1">
    <citation type="submission" date="2019-05" db="EMBL/GenBank/DDBJ databases">
        <title>Complete genome sequencing of Anaerostipes rhamnosivorans.</title>
        <authorList>
            <person name="Bui T.P.N."/>
            <person name="de Vos W.M."/>
        </authorList>
    </citation>
    <scope>NUCLEOTIDE SEQUENCE [LARGE SCALE GENOMIC DNA]</scope>
    <source>
        <strain evidence="4 5">1y2</strain>
    </source>
</reference>
<protein>
    <submittedName>
        <fullName evidence="4">Thiamin-phosphate pyrophosphorylase</fullName>
        <ecNumber evidence="4">2.5.1.3</ecNumber>
    </submittedName>
</protein>
<dbReference type="RefSeq" id="WP_137328190.1">
    <property type="nucleotide sequence ID" value="NZ_CP040058.1"/>
</dbReference>
<dbReference type="CDD" id="cd00564">
    <property type="entry name" value="TMP_TenI"/>
    <property type="match status" value="1"/>
</dbReference>
<evidence type="ECO:0000256" key="2">
    <source>
        <dbReference type="ARBA" id="ARBA00022977"/>
    </source>
</evidence>
<comment type="pathway">
    <text evidence="1">Cofactor biosynthesis; thiamine diphosphate biosynthesis.</text>
</comment>
<dbReference type="AlphaFoldDB" id="A0A4P8ID76"/>
<sequence>MNTQWIAVTNRKLCLQDYLEVIRILAGQGLKTILLREKDLDERAYEQLAAECMEICRREGASLTLHGHLEAARKLHADRIHLPFSVFRESLGKMDEFSHVSTSIHAVEEAVEAEQMGAEFVIAGHIFQTDCKKGVPPRGLSFLRETVQAVSIPVYAIGGITPLNIEEVLTAGAAGGCMMSGFMKSPKIIDKP</sequence>
<dbReference type="EC" id="2.5.1.3" evidence="4"/>
<evidence type="ECO:0000256" key="1">
    <source>
        <dbReference type="ARBA" id="ARBA00004948"/>
    </source>
</evidence>
<evidence type="ECO:0000313" key="5">
    <source>
        <dbReference type="Proteomes" id="UP000298653"/>
    </source>
</evidence>
<dbReference type="EMBL" id="CP040058">
    <property type="protein sequence ID" value="QCP34681.1"/>
    <property type="molecule type" value="Genomic_DNA"/>
</dbReference>
<name>A0A4P8ID76_9FIRM</name>
<dbReference type="GO" id="GO:0004789">
    <property type="term" value="F:thiamine-phosphate diphosphorylase activity"/>
    <property type="evidence" value="ECO:0007669"/>
    <property type="project" value="UniProtKB-EC"/>
</dbReference>
<dbReference type="OrthoDB" id="9815348at2"/>